<evidence type="ECO:0000313" key="3">
    <source>
        <dbReference type="Proteomes" id="UP001596113"/>
    </source>
</evidence>
<feature type="domain" description="Uracil-DNA glycosylase-like" evidence="1">
    <location>
        <begin position="7"/>
        <end position="165"/>
    </location>
</feature>
<comment type="caution">
    <text evidence="2">The sequence shown here is derived from an EMBL/GenBank/DDBJ whole genome shotgun (WGS) entry which is preliminary data.</text>
</comment>
<dbReference type="Proteomes" id="UP001596113">
    <property type="component" value="Unassembled WGS sequence"/>
</dbReference>
<evidence type="ECO:0000259" key="1">
    <source>
        <dbReference type="SMART" id="SM00986"/>
    </source>
</evidence>
<dbReference type="RefSeq" id="WP_378136283.1">
    <property type="nucleotide sequence ID" value="NZ_JBHSMI010000029.1"/>
</dbReference>
<dbReference type="CDD" id="cd10032">
    <property type="entry name" value="UDG-F6_HDG"/>
    <property type="match status" value="1"/>
</dbReference>
<dbReference type="InterPro" id="IPR026353">
    <property type="entry name" value="Hypoxan-DNA_Glyclase"/>
</dbReference>
<proteinExistence type="predicted"/>
<dbReference type="EMBL" id="JBHSMI010000029">
    <property type="protein sequence ID" value="MFC5405225.1"/>
    <property type="molecule type" value="Genomic_DNA"/>
</dbReference>
<sequence>MIVHSFPPLIDEASRVLVLGSMPGVASLNAHEYYGNPRNYLWRILYALYGAGRGVDDVYEDRLRFALDNGVALWDVIATCDRPGSLDSDIKEVVPNDVPGLLSEYPGIRAIVCNGTKSHAELMKHFGSDPSIASRRVVRMPSTSPIPTKDFRNLEDRLHAWRAILEL</sequence>
<protein>
    <submittedName>
        <fullName evidence="2">DNA-deoxyinosine glycosylase</fullName>
        <ecNumber evidence="2">3.2.2.15</ecNumber>
    </submittedName>
</protein>
<organism evidence="2 3">
    <name type="scientific">Cohnella soli</name>
    <dbReference type="NCBI Taxonomy" id="425005"/>
    <lineage>
        <taxon>Bacteria</taxon>
        <taxon>Bacillati</taxon>
        <taxon>Bacillota</taxon>
        <taxon>Bacilli</taxon>
        <taxon>Bacillales</taxon>
        <taxon>Paenibacillaceae</taxon>
        <taxon>Cohnella</taxon>
    </lineage>
</organism>
<keyword evidence="2" id="KW-0326">Glycosidase</keyword>
<dbReference type="SUPFAM" id="SSF52141">
    <property type="entry name" value="Uracil-DNA glycosylase-like"/>
    <property type="match status" value="1"/>
</dbReference>
<dbReference type="NCBIfam" id="TIGR04274">
    <property type="entry name" value="hypoxanDNAglyco"/>
    <property type="match status" value="1"/>
</dbReference>
<reference evidence="3" key="1">
    <citation type="journal article" date="2019" name="Int. J. Syst. Evol. Microbiol.">
        <title>The Global Catalogue of Microorganisms (GCM) 10K type strain sequencing project: providing services to taxonomists for standard genome sequencing and annotation.</title>
        <authorList>
            <consortium name="The Broad Institute Genomics Platform"/>
            <consortium name="The Broad Institute Genome Sequencing Center for Infectious Disease"/>
            <person name="Wu L."/>
            <person name="Ma J."/>
        </authorList>
    </citation>
    <scope>NUCLEOTIDE SEQUENCE [LARGE SCALE GENOMIC DNA]</scope>
    <source>
        <strain evidence="3">CGMCC 1.18575</strain>
    </source>
</reference>
<dbReference type="SMART" id="SM00987">
    <property type="entry name" value="UreE_C"/>
    <property type="match status" value="1"/>
</dbReference>
<dbReference type="InterPro" id="IPR005122">
    <property type="entry name" value="Uracil-DNA_glycosylase-like"/>
</dbReference>
<evidence type="ECO:0000313" key="2">
    <source>
        <dbReference type="EMBL" id="MFC5405225.1"/>
    </source>
</evidence>
<dbReference type="Gene3D" id="3.40.470.10">
    <property type="entry name" value="Uracil-DNA glycosylase-like domain"/>
    <property type="match status" value="1"/>
</dbReference>
<dbReference type="InterPro" id="IPR036895">
    <property type="entry name" value="Uracil-DNA_glycosylase-like_sf"/>
</dbReference>
<keyword evidence="2" id="KW-0378">Hydrolase</keyword>
<dbReference type="GO" id="GO:0033958">
    <property type="term" value="F:DNA-deoxyinosine glycosylase activity"/>
    <property type="evidence" value="ECO:0007669"/>
    <property type="project" value="UniProtKB-EC"/>
</dbReference>
<dbReference type="SMART" id="SM00986">
    <property type="entry name" value="UDG"/>
    <property type="match status" value="1"/>
</dbReference>
<dbReference type="Pfam" id="PF03167">
    <property type="entry name" value="UDG"/>
    <property type="match status" value="1"/>
</dbReference>
<dbReference type="EC" id="3.2.2.15" evidence="2"/>
<gene>
    <name evidence="2" type="ORF">ACFPOF_20995</name>
</gene>
<keyword evidence="3" id="KW-1185">Reference proteome</keyword>
<name>A0ABW0HY14_9BACL</name>
<accession>A0ABW0HY14</accession>